<dbReference type="RefSeq" id="WP_346187924.1">
    <property type="nucleotide sequence ID" value="NZ_BAABRL010000003.1"/>
</dbReference>
<sequence>MTAQIIVYVVYTLVSITLTIWVARTLHKNGRVFLIEAFHGSEERADAVNHLLVVGFYLINIGFVLLFLRSGERPQGVIEGIEYCATKLGFVMLVLGAMHFFNMYNFDKMRKKARTNQTPPSLPGAAY</sequence>
<evidence type="ECO:0000256" key="1">
    <source>
        <dbReference type="SAM" id="Phobius"/>
    </source>
</evidence>
<accession>A0ABP9V195</accession>
<gene>
    <name evidence="2" type="ORF">Rhal01_01247</name>
</gene>
<keyword evidence="1" id="KW-0812">Transmembrane</keyword>
<protein>
    <recommendedName>
        <fullName evidence="4">Integral membrane protein</fullName>
    </recommendedName>
</protein>
<name>A0ABP9V195_9BACT</name>
<organism evidence="2 3">
    <name type="scientific">Rubritalea halochordaticola</name>
    <dbReference type="NCBI Taxonomy" id="714537"/>
    <lineage>
        <taxon>Bacteria</taxon>
        <taxon>Pseudomonadati</taxon>
        <taxon>Verrucomicrobiota</taxon>
        <taxon>Verrucomicrobiia</taxon>
        <taxon>Verrucomicrobiales</taxon>
        <taxon>Rubritaleaceae</taxon>
        <taxon>Rubritalea</taxon>
    </lineage>
</organism>
<comment type="caution">
    <text evidence="2">The sequence shown here is derived from an EMBL/GenBank/DDBJ whole genome shotgun (WGS) entry which is preliminary data.</text>
</comment>
<keyword evidence="1" id="KW-1133">Transmembrane helix</keyword>
<keyword evidence="1" id="KW-0472">Membrane</keyword>
<evidence type="ECO:0000313" key="2">
    <source>
        <dbReference type="EMBL" id="GAA5495077.1"/>
    </source>
</evidence>
<reference evidence="2 3" key="1">
    <citation type="submission" date="2024-02" db="EMBL/GenBank/DDBJ databases">
        <title>Rubritalea halochordaticola NBRC 107102.</title>
        <authorList>
            <person name="Ichikawa N."/>
            <person name="Katano-Makiyama Y."/>
            <person name="Hidaka K."/>
        </authorList>
    </citation>
    <scope>NUCLEOTIDE SEQUENCE [LARGE SCALE GENOMIC DNA]</scope>
    <source>
        <strain evidence="2 3">NBRC 107102</strain>
    </source>
</reference>
<feature type="transmembrane region" description="Helical" evidence="1">
    <location>
        <begin position="88"/>
        <end position="106"/>
    </location>
</feature>
<proteinExistence type="predicted"/>
<dbReference type="Proteomes" id="UP001424741">
    <property type="component" value="Unassembled WGS sequence"/>
</dbReference>
<dbReference type="EMBL" id="BAABRL010000003">
    <property type="protein sequence ID" value="GAA5495077.1"/>
    <property type="molecule type" value="Genomic_DNA"/>
</dbReference>
<feature type="transmembrane region" description="Helical" evidence="1">
    <location>
        <begin position="6"/>
        <end position="26"/>
    </location>
</feature>
<keyword evidence="3" id="KW-1185">Reference proteome</keyword>
<feature type="transmembrane region" description="Helical" evidence="1">
    <location>
        <begin position="47"/>
        <end position="68"/>
    </location>
</feature>
<evidence type="ECO:0008006" key="4">
    <source>
        <dbReference type="Google" id="ProtNLM"/>
    </source>
</evidence>
<evidence type="ECO:0000313" key="3">
    <source>
        <dbReference type="Proteomes" id="UP001424741"/>
    </source>
</evidence>